<keyword evidence="4 6" id="KW-1133">Transmembrane helix</keyword>
<comment type="subcellular location">
    <subcellularLocation>
        <location evidence="1 6">Membrane</location>
        <topology evidence="1 6">Multi-pass membrane protein</topology>
    </subcellularLocation>
</comment>
<dbReference type="PANTHER" id="PTHR12608:SF1">
    <property type="entry name" value="TRANSMEMBRANE PROTEIN 165"/>
    <property type="match status" value="1"/>
</dbReference>
<comment type="similarity">
    <text evidence="2 6">Belongs to the GDT1 family.</text>
</comment>
<keyword evidence="5 6" id="KW-0472">Membrane</keyword>
<evidence type="ECO:0000256" key="6">
    <source>
        <dbReference type="RuleBase" id="RU365102"/>
    </source>
</evidence>
<dbReference type="GO" id="GO:0046873">
    <property type="term" value="F:metal ion transmembrane transporter activity"/>
    <property type="evidence" value="ECO:0007669"/>
    <property type="project" value="InterPro"/>
</dbReference>
<dbReference type="AlphaFoldDB" id="A0AAU9JQX5"/>
<evidence type="ECO:0000256" key="4">
    <source>
        <dbReference type="ARBA" id="ARBA00022989"/>
    </source>
</evidence>
<reference evidence="7" key="1">
    <citation type="submission" date="2021-09" db="EMBL/GenBank/DDBJ databases">
        <authorList>
            <consortium name="AG Swart"/>
            <person name="Singh M."/>
            <person name="Singh A."/>
            <person name="Seah K."/>
            <person name="Emmerich C."/>
        </authorList>
    </citation>
    <scope>NUCLEOTIDE SEQUENCE</scope>
    <source>
        <strain evidence="7">ATCC30299</strain>
    </source>
</reference>
<evidence type="ECO:0000313" key="8">
    <source>
        <dbReference type="Proteomes" id="UP001162131"/>
    </source>
</evidence>
<feature type="transmembrane region" description="Helical" evidence="6">
    <location>
        <begin position="55"/>
        <end position="72"/>
    </location>
</feature>
<dbReference type="PANTHER" id="PTHR12608">
    <property type="entry name" value="TRANSMEMBRANE PROTEIN HTP-1 RELATED"/>
    <property type="match status" value="1"/>
</dbReference>
<dbReference type="Proteomes" id="UP001162131">
    <property type="component" value="Unassembled WGS sequence"/>
</dbReference>
<feature type="transmembrane region" description="Helical" evidence="6">
    <location>
        <begin position="155"/>
        <end position="175"/>
    </location>
</feature>
<accession>A0AAU9JQX5</accession>
<feature type="transmembrane region" description="Helical" evidence="6">
    <location>
        <begin position="20"/>
        <end position="43"/>
    </location>
</feature>
<dbReference type="EMBL" id="CAJZBQ010000039">
    <property type="protein sequence ID" value="CAG9325867.1"/>
    <property type="molecule type" value="Genomic_DNA"/>
</dbReference>
<comment type="caution">
    <text evidence="7">The sequence shown here is derived from an EMBL/GenBank/DDBJ whole genome shotgun (WGS) entry which is preliminary data.</text>
</comment>
<dbReference type="GO" id="GO:0016020">
    <property type="term" value="C:membrane"/>
    <property type="evidence" value="ECO:0007669"/>
    <property type="project" value="UniProtKB-SubCell"/>
</dbReference>
<feature type="transmembrane region" description="Helical" evidence="6">
    <location>
        <begin position="78"/>
        <end position="97"/>
    </location>
</feature>
<name>A0AAU9JQX5_9CILI</name>
<sequence length="209" mass="22511">MADTKAIISNGSPLETIGSSLLTIFIAEIGDRTFFIIAVLAMTYSRSAIFLGNQLAMTFIAAVAAFIGGAVIYLIDPFWIAIASSVMFLVYAILSFYEAYAGESEKIEGANHEPLISYPTWFKTFWKTAAMVFFAEWGDKSNTSIMALAALSNPVFVAIGAIMGFAVIGFLAVILGKVIGKHIPEKIVKIAAGVLYLIFAVLTLAFLLI</sequence>
<keyword evidence="3 6" id="KW-0812">Transmembrane</keyword>
<evidence type="ECO:0000256" key="2">
    <source>
        <dbReference type="ARBA" id="ARBA00009190"/>
    </source>
</evidence>
<gene>
    <name evidence="7" type="ORF">BSTOLATCC_MIC39650</name>
</gene>
<dbReference type="InterPro" id="IPR001727">
    <property type="entry name" value="GDT1-like"/>
</dbReference>
<protein>
    <recommendedName>
        <fullName evidence="6">GDT1 family protein</fullName>
    </recommendedName>
</protein>
<organism evidence="7 8">
    <name type="scientific">Blepharisma stoltei</name>
    <dbReference type="NCBI Taxonomy" id="1481888"/>
    <lineage>
        <taxon>Eukaryota</taxon>
        <taxon>Sar</taxon>
        <taxon>Alveolata</taxon>
        <taxon>Ciliophora</taxon>
        <taxon>Postciliodesmatophora</taxon>
        <taxon>Heterotrichea</taxon>
        <taxon>Heterotrichida</taxon>
        <taxon>Blepharismidae</taxon>
        <taxon>Blepharisma</taxon>
    </lineage>
</organism>
<evidence type="ECO:0000256" key="5">
    <source>
        <dbReference type="ARBA" id="ARBA00023136"/>
    </source>
</evidence>
<keyword evidence="8" id="KW-1185">Reference proteome</keyword>
<evidence type="ECO:0000256" key="1">
    <source>
        <dbReference type="ARBA" id="ARBA00004141"/>
    </source>
</evidence>
<proteinExistence type="inferred from homology"/>
<evidence type="ECO:0000313" key="7">
    <source>
        <dbReference type="EMBL" id="CAG9325867.1"/>
    </source>
</evidence>
<evidence type="ECO:0000256" key="3">
    <source>
        <dbReference type="ARBA" id="ARBA00022692"/>
    </source>
</evidence>
<dbReference type="Pfam" id="PF01169">
    <property type="entry name" value="GDT1"/>
    <property type="match status" value="2"/>
</dbReference>
<feature type="transmembrane region" description="Helical" evidence="6">
    <location>
        <begin position="187"/>
        <end position="208"/>
    </location>
</feature>